<keyword evidence="3" id="KW-1185">Reference proteome</keyword>
<protein>
    <submittedName>
        <fullName evidence="2">Beta-lactamase/transpeptidase-like protein</fullName>
    </submittedName>
</protein>
<dbReference type="SUPFAM" id="SSF56601">
    <property type="entry name" value="beta-lactamase/transpeptidase-like"/>
    <property type="match status" value="1"/>
</dbReference>
<name>A0A6G1I3S0_9PEZI</name>
<dbReference type="Pfam" id="PF00144">
    <property type="entry name" value="Beta-lactamase"/>
    <property type="match status" value="1"/>
</dbReference>
<dbReference type="PANTHER" id="PTHR43283">
    <property type="entry name" value="BETA-LACTAMASE-RELATED"/>
    <property type="match status" value="1"/>
</dbReference>
<evidence type="ECO:0000259" key="1">
    <source>
        <dbReference type="Pfam" id="PF00144"/>
    </source>
</evidence>
<reference evidence="2" key="1">
    <citation type="journal article" date="2020" name="Stud. Mycol.">
        <title>101 Dothideomycetes genomes: a test case for predicting lifestyles and emergence of pathogens.</title>
        <authorList>
            <person name="Haridas S."/>
            <person name="Albert R."/>
            <person name="Binder M."/>
            <person name="Bloem J."/>
            <person name="Labutti K."/>
            <person name="Salamov A."/>
            <person name="Andreopoulos B."/>
            <person name="Baker S."/>
            <person name="Barry K."/>
            <person name="Bills G."/>
            <person name="Bluhm B."/>
            <person name="Cannon C."/>
            <person name="Castanera R."/>
            <person name="Culley D."/>
            <person name="Daum C."/>
            <person name="Ezra D."/>
            <person name="Gonzalez J."/>
            <person name="Henrissat B."/>
            <person name="Kuo A."/>
            <person name="Liang C."/>
            <person name="Lipzen A."/>
            <person name="Lutzoni F."/>
            <person name="Magnuson J."/>
            <person name="Mondo S."/>
            <person name="Nolan M."/>
            <person name="Ohm R."/>
            <person name="Pangilinan J."/>
            <person name="Park H.-J."/>
            <person name="Ramirez L."/>
            <person name="Alfaro M."/>
            <person name="Sun H."/>
            <person name="Tritt A."/>
            <person name="Yoshinaga Y."/>
            <person name="Zwiers L.-H."/>
            <person name="Turgeon B."/>
            <person name="Goodwin S."/>
            <person name="Spatafora J."/>
            <person name="Crous P."/>
            <person name="Grigoriev I."/>
        </authorList>
    </citation>
    <scope>NUCLEOTIDE SEQUENCE</scope>
    <source>
        <strain evidence="2">CBS 262.69</strain>
    </source>
</reference>
<gene>
    <name evidence="2" type="ORF">EJ06DRAFT_527888</name>
</gene>
<accession>A0A6G1I3S0</accession>
<dbReference type="AlphaFoldDB" id="A0A6G1I3S0"/>
<dbReference type="PANTHER" id="PTHR43283:SF3">
    <property type="entry name" value="BETA-LACTAMASE FAMILY PROTEIN (AFU_ORTHOLOGUE AFUA_5G07500)"/>
    <property type="match status" value="1"/>
</dbReference>
<proteinExistence type="predicted"/>
<dbReference type="EMBL" id="ML996690">
    <property type="protein sequence ID" value="KAF2402912.1"/>
    <property type="molecule type" value="Genomic_DNA"/>
</dbReference>
<dbReference type="Gene3D" id="3.40.710.10">
    <property type="entry name" value="DD-peptidase/beta-lactamase superfamily"/>
    <property type="match status" value="1"/>
</dbReference>
<dbReference type="InterPro" id="IPR050789">
    <property type="entry name" value="Diverse_Enzym_Activities"/>
</dbReference>
<evidence type="ECO:0000313" key="3">
    <source>
        <dbReference type="Proteomes" id="UP000799640"/>
    </source>
</evidence>
<organism evidence="2 3">
    <name type="scientific">Trichodelitschia bisporula</name>
    <dbReference type="NCBI Taxonomy" id="703511"/>
    <lineage>
        <taxon>Eukaryota</taxon>
        <taxon>Fungi</taxon>
        <taxon>Dikarya</taxon>
        <taxon>Ascomycota</taxon>
        <taxon>Pezizomycotina</taxon>
        <taxon>Dothideomycetes</taxon>
        <taxon>Dothideomycetes incertae sedis</taxon>
        <taxon>Phaeotrichales</taxon>
        <taxon>Phaeotrichaceae</taxon>
        <taxon>Trichodelitschia</taxon>
    </lineage>
</organism>
<feature type="domain" description="Beta-lactamase-related" evidence="1">
    <location>
        <begin position="26"/>
        <end position="396"/>
    </location>
</feature>
<dbReference type="InterPro" id="IPR001466">
    <property type="entry name" value="Beta-lactam-related"/>
</dbReference>
<dbReference type="OrthoDB" id="428260at2759"/>
<dbReference type="InterPro" id="IPR012338">
    <property type="entry name" value="Beta-lactam/transpept-like"/>
</dbReference>
<sequence>MPSLSSQSISAIQASLDAATANPKSGLHGVVFVAVDKNGNELAKATSGTRAPDGEGGPMTPETVFWIASCTKMITGIAALQLVEQGKLSLDDPESTYKLAPELRDVKVLAEDGTLVERKGDITLRKLLSHTAGFGYEFMNHRIMKYGRSGGLGVPAAGFDVLQGDERDIVLQPLANQPDTMFEYGINIDWAGILVERASGLRLGAYFEKHIFAPLGLKHIAMFPTEEMRKHVATMAQRAADGTIAPRDHMYRRALAAQTKEEQDRIFHSGGAGAFARPSDYAQILATLLNAGTSPRTGAQILQPSTVDLMFTNQVPQWPDFARAPPGAPPPSKPEYMNPAPEFYPQEGNPPQGWGLTFMLTLAPGATGRGASTAWWAGISNQFWWCDREKGVAGMIAGQVLPFGDVPVLTQWLTCEKHVYDGLQA</sequence>
<dbReference type="Proteomes" id="UP000799640">
    <property type="component" value="Unassembled WGS sequence"/>
</dbReference>
<evidence type="ECO:0000313" key="2">
    <source>
        <dbReference type="EMBL" id="KAF2402912.1"/>
    </source>
</evidence>